<dbReference type="EMBL" id="CP042306">
    <property type="protein sequence ID" value="QDZ08221.1"/>
    <property type="molecule type" value="Genomic_DNA"/>
</dbReference>
<protein>
    <submittedName>
        <fullName evidence="2">Helix-turn-helix transcriptional regulator</fullName>
    </submittedName>
</protein>
<sequence length="193" mass="21472">MSSQAETDGDQFLLTDDHNPFPYRDTHAAQSLADGLRRLSEETGTSLRQLAKMLALKQAAVLSHMANGRMPIPLDRAEQLADALSLDKSDFLFAVLEQRHADTNWRERLAAPHSNEVVVELEAVAGQPLDKLSPEQISVLREVAAEARPRRRWLTVHEVSLVEKLRRLRPLFGVHGVSTEDARAIEKALIGGD</sequence>
<gene>
    <name evidence="2" type="ORF">FPZ24_12625</name>
</gene>
<dbReference type="Proteomes" id="UP000315673">
    <property type="component" value="Chromosome"/>
</dbReference>
<keyword evidence="3" id="KW-1185">Reference proteome</keyword>
<dbReference type="AlphaFoldDB" id="A0A5B8LJE5"/>
<dbReference type="InterPro" id="IPR010982">
    <property type="entry name" value="Lambda_DNA-bd_dom_sf"/>
</dbReference>
<feature type="domain" description="HTH cro/C1-type" evidence="1">
    <location>
        <begin position="36"/>
        <end position="91"/>
    </location>
</feature>
<dbReference type="CDD" id="cd00093">
    <property type="entry name" value="HTH_XRE"/>
    <property type="match status" value="1"/>
</dbReference>
<evidence type="ECO:0000313" key="2">
    <source>
        <dbReference type="EMBL" id="QDZ08221.1"/>
    </source>
</evidence>
<dbReference type="KEGG" id="spai:FPZ24_12625"/>
<dbReference type="RefSeq" id="WP_146572525.1">
    <property type="nucleotide sequence ID" value="NZ_CP042306.1"/>
</dbReference>
<reference evidence="2 3" key="1">
    <citation type="submission" date="2019-07" db="EMBL/GenBank/DDBJ databases">
        <title>Full genome sequence of Sphingomonas sp. 4R-6-7(HKS19).</title>
        <authorList>
            <person name="Im W.-T."/>
        </authorList>
    </citation>
    <scope>NUCLEOTIDE SEQUENCE [LARGE SCALE GENOMIC DNA]</scope>
    <source>
        <strain evidence="2 3">HKS19</strain>
    </source>
</reference>
<dbReference type="GO" id="GO:0003677">
    <property type="term" value="F:DNA binding"/>
    <property type="evidence" value="ECO:0007669"/>
    <property type="project" value="InterPro"/>
</dbReference>
<organism evidence="2 3">
    <name type="scientific">Sphingomonas panacisoli</name>
    <dbReference type="NCBI Taxonomy" id="1813879"/>
    <lineage>
        <taxon>Bacteria</taxon>
        <taxon>Pseudomonadati</taxon>
        <taxon>Pseudomonadota</taxon>
        <taxon>Alphaproteobacteria</taxon>
        <taxon>Sphingomonadales</taxon>
        <taxon>Sphingomonadaceae</taxon>
        <taxon>Sphingomonas</taxon>
    </lineage>
</organism>
<dbReference type="OrthoDB" id="7432665at2"/>
<evidence type="ECO:0000259" key="1">
    <source>
        <dbReference type="PROSITE" id="PS50943"/>
    </source>
</evidence>
<dbReference type="PROSITE" id="PS50943">
    <property type="entry name" value="HTH_CROC1"/>
    <property type="match status" value="1"/>
</dbReference>
<dbReference type="Gene3D" id="1.10.260.40">
    <property type="entry name" value="lambda repressor-like DNA-binding domains"/>
    <property type="match status" value="1"/>
</dbReference>
<proteinExistence type="predicted"/>
<dbReference type="SUPFAM" id="SSF47413">
    <property type="entry name" value="lambda repressor-like DNA-binding domains"/>
    <property type="match status" value="1"/>
</dbReference>
<dbReference type="InterPro" id="IPR001387">
    <property type="entry name" value="Cro/C1-type_HTH"/>
</dbReference>
<accession>A0A5B8LJE5</accession>
<name>A0A5B8LJE5_9SPHN</name>
<evidence type="ECO:0000313" key="3">
    <source>
        <dbReference type="Proteomes" id="UP000315673"/>
    </source>
</evidence>